<dbReference type="EMBL" id="CP027850">
    <property type="protein sequence ID" value="AVQ02030.1"/>
    <property type="molecule type" value="Genomic_DNA"/>
</dbReference>
<dbReference type="RefSeq" id="WP_013078950.1">
    <property type="nucleotide sequence ID" value="NZ_CP027850.1"/>
</dbReference>
<dbReference type="PANTHER" id="PTHR30273">
    <property type="entry name" value="PERIPLASMIC SIGNAL SENSOR AND SIGMA FACTOR ACTIVATOR FECR-RELATED"/>
    <property type="match status" value="1"/>
</dbReference>
<dbReference type="Gene3D" id="3.55.50.30">
    <property type="match status" value="1"/>
</dbReference>
<dbReference type="PANTHER" id="PTHR30273:SF2">
    <property type="entry name" value="PROTEIN FECR"/>
    <property type="match status" value="1"/>
</dbReference>
<evidence type="ECO:0000259" key="2">
    <source>
        <dbReference type="Pfam" id="PF16220"/>
    </source>
</evidence>
<gene>
    <name evidence="3" type="ORF">B7G68_09340</name>
</gene>
<feature type="domain" description="FecR N-terminal" evidence="2">
    <location>
        <begin position="15"/>
        <end position="52"/>
    </location>
</feature>
<keyword evidence="4" id="KW-1185">Reference proteome</keyword>
<dbReference type="InterPro" id="IPR032623">
    <property type="entry name" value="FecR_N"/>
</dbReference>
<sequence length="315" mass="34442">MAQAGDQDRDALIAQASEWLARLDAGRADSREFEAWRDADPRRAAAFAEVAAAWSRLDTLRDAPSRAEPAMTRRAWMGGGLALAAGLSGAAYLGRDQWLRARTVTGVGERRTMALPDGSSVELNTDTEVLWRFGRDRRRLWLRRGEIALTIAHDALRPFELFTPTGLANLAPGQFNARLRSTGLDLIVLAGRAAIRTAAGETQAAVVSATDPRQTLAVTATGVAVAAAPEDEVQNVQAWRRGEIVFEGQRLSDAVEEYNRYLVRKMVIEDPKVGALRLGGRFMTGNPESFLDALRTTFGLRIIDDGSSRILLKSR</sequence>
<name>A0ABM6TFV8_9CAUL</name>
<dbReference type="Gene3D" id="2.60.120.1440">
    <property type="match status" value="1"/>
</dbReference>
<dbReference type="InterPro" id="IPR006860">
    <property type="entry name" value="FecR"/>
</dbReference>
<evidence type="ECO:0000259" key="1">
    <source>
        <dbReference type="Pfam" id="PF04773"/>
    </source>
</evidence>
<dbReference type="InterPro" id="IPR012373">
    <property type="entry name" value="Ferrdict_sens_TM"/>
</dbReference>
<dbReference type="Pfam" id="PF16220">
    <property type="entry name" value="DUF4880"/>
    <property type="match status" value="1"/>
</dbReference>
<organism evidence="3 4">
    <name type="scientific">Caulobacter segnis</name>
    <dbReference type="NCBI Taxonomy" id="88688"/>
    <lineage>
        <taxon>Bacteria</taxon>
        <taxon>Pseudomonadati</taxon>
        <taxon>Pseudomonadota</taxon>
        <taxon>Alphaproteobacteria</taxon>
        <taxon>Caulobacterales</taxon>
        <taxon>Caulobacteraceae</taxon>
        <taxon>Caulobacter</taxon>
    </lineage>
</organism>
<dbReference type="Pfam" id="PF04773">
    <property type="entry name" value="FecR"/>
    <property type="match status" value="1"/>
</dbReference>
<evidence type="ECO:0000313" key="3">
    <source>
        <dbReference type="EMBL" id="AVQ02030.1"/>
    </source>
</evidence>
<proteinExistence type="predicted"/>
<evidence type="ECO:0000313" key="4">
    <source>
        <dbReference type="Proteomes" id="UP000240527"/>
    </source>
</evidence>
<accession>A0ABM6TFV8</accession>
<feature type="domain" description="FecR protein" evidence="1">
    <location>
        <begin position="103"/>
        <end position="193"/>
    </location>
</feature>
<dbReference type="Proteomes" id="UP000240527">
    <property type="component" value="Chromosome"/>
</dbReference>
<dbReference type="PIRSF" id="PIRSF018266">
    <property type="entry name" value="FecR"/>
    <property type="match status" value="1"/>
</dbReference>
<reference evidence="3 4" key="1">
    <citation type="journal article" date="2015" name="Biotechnol. Bioeng.">
        <title>Genome sequence and phenotypic characterization of Caulobacter segnis.</title>
        <authorList>
            <person name="Patel S."/>
            <person name="Fletcher B."/>
            <person name="Scott D.C."/>
            <person name="Ely B."/>
        </authorList>
    </citation>
    <scope>NUCLEOTIDE SEQUENCE [LARGE SCALE GENOMIC DNA]</scope>
    <source>
        <strain evidence="3 4">TK0059</strain>
    </source>
</reference>
<protein>
    <submittedName>
        <fullName evidence="3">DUF4880 domain-containing protein</fullName>
    </submittedName>
</protein>